<accession>W4HJU9</accession>
<organism evidence="6 7">
    <name type="scientific">Roseivivax marinus</name>
    <dbReference type="NCBI Taxonomy" id="1379903"/>
    <lineage>
        <taxon>Bacteria</taxon>
        <taxon>Pseudomonadati</taxon>
        <taxon>Pseudomonadota</taxon>
        <taxon>Alphaproteobacteria</taxon>
        <taxon>Rhodobacterales</taxon>
        <taxon>Roseobacteraceae</taxon>
        <taxon>Roseivivax</taxon>
    </lineage>
</organism>
<evidence type="ECO:0000256" key="3">
    <source>
        <dbReference type="ARBA" id="ARBA00023163"/>
    </source>
</evidence>
<sequence>MTCSALTKADAECGTCRVCAEAGCPWESDALPPAPAAHRIRRLHRDERLLDEGDGAGFACVVLEGYLRKEKVLPDGRRTLLGVAGPGDLVTRMPGTAAPFAVEAATPVRLCNIDGRATAALVARDGPFRRRLTSALVRECAEARNMIWRRGAQTSSERVISALAAICDLEAPGNGTPVLHLRVPRLDWAALAGTSVETISRTLSRLSRDGILVPVGPDRFKVLDLGRLEAFAGFDSEATSPFDRDATSGRPAQPPRRVYPSRVAPGAPSA</sequence>
<dbReference type="Pfam" id="PF13545">
    <property type="entry name" value="HTH_Crp_2"/>
    <property type="match status" value="1"/>
</dbReference>
<dbReference type="SUPFAM" id="SSF51206">
    <property type="entry name" value="cAMP-binding domain-like"/>
    <property type="match status" value="1"/>
</dbReference>
<proteinExistence type="predicted"/>
<dbReference type="EMBL" id="AQQW01000006">
    <property type="protein sequence ID" value="ETW12693.1"/>
    <property type="molecule type" value="Genomic_DNA"/>
</dbReference>
<dbReference type="GO" id="GO:0003677">
    <property type="term" value="F:DNA binding"/>
    <property type="evidence" value="ECO:0007669"/>
    <property type="project" value="UniProtKB-KW"/>
</dbReference>
<comment type="caution">
    <text evidence="6">The sequence shown here is derived from an EMBL/GenBank/DDBJ whole genome shotgun (WGS) entry which is preliminary data.</text>
</comment>
<dbReference type="Gene3D" id="2.60.120.10">
    <property type="entry name" value="Jelly Rolls"/>
    <property type="match status" value="1"/>
</dbReference>
<dbReference type="Gene3D" id="1.10.10.10">
    <property type="entry name" value="Winged helix-like DNA-binding domain superfamily/Winged helix DNA-binding domain"/>
    <property type="match status" value="1"/>
</dbReference>
<evidence type="ECO:0000256" key="4">
    <source>
        <dbReference type="SAM" id="MobiDB-lite"/>
    </source>
</evidence>
<evidence type="ECO:0000313" key="7">
    <source>
        <dbReference type="Proteomes" id="UP000019063"/>
    </source>
</evidence>
<feature type="domain" description="HTH crp-type" evidence="5">
    <location>
        <begin position="153"/>
        <end position="226"/>
    </location>
</feature>
<dbReference type="InterPro" id="IPR018490">
    <property type="entry name" value="cNMP-bd_dom_sf"/>
</dbReference>
<evidence type="ECO:0000256" key="1">
    <source>
        <dbReference type="ARBA" id="ARBA00023015"/>
    </source>
</evidence>
<dbReference type="InterPro" id="IPR014710">
    <property type="entry name" value="RmlC-like_jellyroll"/>
</dbReference>
<dbReference type="RefSeq" id="WP_043844691.1">
    <property type="nucleotide sequence ID" value="NZ_AQQW01000006.1"/>
</dbReference>
<keyword evidence="1" id="KW-0805">Transcription regulation</keyword>
<name>W4HJU9_9RHOB</name>
<dbReference type="InterPro" id="IPR036390">
    <property type="entry name" value="WH_DNA-bd_sf"/>
</dbReference>
<evidence type="ECO:0000259" key="5">
    <source>
        <dbReference type="PROSITE" id="PS51063"/>
    </source>
</evidence>
<dbReference type="InterPro" id="IPR000595">
    <property type="entry name" value="cNMP-bd_dom"/>
</dbReference>
<dbReference type="Proteomes" id="UP000019063">
    <property type="component" value="Unassembled WGS sequence"/>
</dbReference>
<keyword evidence="7" id="KW-1185">Reference proteome</keyword>
<protein>
    <submittedName>
        <fullName evidence="6">Crp/FNR family transcriptional regulator</fullName>
    </submittedName>
</protein>
<dbReference type="SUPFAM" id="SSF46785">
    <property type="entry name" value="Winged helix' DNA-binding domain"/>
    <property type="match status" value="1"/>
</dbReference>
<dbReference type="GO" id="GO:0006355">
    <property type="term" value="P:regulation of DNA-templated transcription"/>
    <property type="evidence" value="ECO:0007669"/>
    <property type="project" value="InterPro"/>
</dbReference>
<dbReference type="STRING" id="1379903.ATO8_11764"/>
<dbReference type="PROSITE" id="PS51063">
    <property type="entry name" value="HTH_CRP_2"/>
    <property type="match status" value="1"/>
</dbReference>
<evidence type="ECO:0000256" key="2">
    <source>
        <dbReference type="ARBA" id="ARBA00023125"/>
    </source>
</evidence>
<reference evidence="6 7" key="1">
    <citation type="journal article" date="2014" name="Antonie Van Leeuwenhoek">
        <title>Roseivivax atlanticus sp. nov., isolated from surface seawater of the Atlantic Ocean.</title>
        <authorList>
            <person name="Li G."/>
            <person name="Lai Q."/>
            <person name="Liu X."/>
            <person name="Sun F."/>
            <person name="Shao Z."/>
        </authorList>
    </citation>
    <scope>NUCLEOTIDE SEQUENCE [LARGE SCALE GENOMIC DNA]</scope>
    <source>
        <strain evidence="6 7">22II-s10s</strain>
    </source>
</reference>
<gene>
    <name evidence="6" type="ORF">ATO8_11764</name>
</gene>
<dbReference type="eggNOG" id="COG0664">
    <property type="taxonomic scope" value="Bacteria"/>
</dbReference>
<dbReference type="InterPro" id="IPR012318">
    <property type="entry name" value="HTH_CRP"/>
</dbReference>
<feature type="region of interest" description="Disordered" evidence="4">
    <location>
        <begin position="238"/>
        <end position="270"/>
    </location>
</feature>
<dbReference type="AlphaFoldDB" id="W4HJU9"/>
<keyword evidence="2" id="KW-0238">DNA-binding</keyword>
<evidence type="ECO:0000313" key="6">
    <source>
        <dbReference type="EMBL" id="ETW12693.1"/>
    </source>
</evidence>
<dbReference type="Pfam" id="PF00027">
    <property type="entry name" value="cNMP_binding"/>
    <property type="match status" value="1"/>
</dbReference>
<dbReference type="InterPro" id="IPR036388">
    <property type="entry name" value="WH-like_DNA-bd_sf"/>
</dbReference>
<keyword evidence="3" id="KW-0804">Transcription</keyword>
<dbReference type="CDD" id="cd00038">
    <property type="entry name" value="CAP_ED"/>
    <property type="match status" value="1"/>
</dbReference>